<evidence type="ECO:0000256" key="2">
    <source>
        <dbReference type="ARBA" id="ARBA00007365"/>
    </source>
</evidence>
<feature type="compositionally biased region" description="Acidic residues" evidence="9">
    <location>
        <begin position="36"/>
        <end position="45"/>
    </location>
</feature>
<dbReference type="SUPFAM" id="SSF50978">
    <property type="entry name" value="WD40 repeat-like"/>
    <property type="match status" value="2"/>
</dbReference>
<organism evidence="11 12">
    <name type="scientific">Asterophora parasitica</name>
    <dbReference type="NCBI Taxonomy" id="117018"/>
    <lineage>
        <taxon>Eukaryota</taxon>
        <taxon>Fungi</taxon>
        <taxon>Dikarya</taxon>
        <taxon>Basidiomycota</taxon>
        <taxon>Agaricomycotina</taxon>
        <taxon>Agaricomycetes</taxon>
        <taxon>Agaricomycetidae</taxon>
        <taxon>Agaricales</taxon>
        <taxon>Tricholomatineae</taxon>
        <taxon>Lyophyllaceae</taxon>
        <taxon>Asterophora</taxon>
    </lineage>
</organism>
<dbReference type="Gene3D" id="2.130.10.10">
    <property type="entry name" value="YVTN repeat-like/Quinoprotein amine dehydrogenase"/>
    <property type="match status" value="1"/>
</dbReference>
<evidence type="ECO:0000256" key="7">
    <source>
        <dbReference type="ARBA" id="ARBA00023235"/>
    </source>
</evidence>
<dbReference type="SUPFAM" id="SSF50891">
    <property type="entry name" value="Cyclophilin-like"/>
    <property type="match status" value="1"/>
</dbReference>
<feature type="region of interest" description="Disordered" evidence="9">
    <location>
        <begin position="502"/>
        <end position="535"/>
    </location>
</feature>
<dbReference type="PROSITE" id="PS00170">
    <property type="entry name" value="CSA_PPIASE_1"/>
    <property type="match status" value="1"/>
</dbReference>
<dbReference type="EMBL" id="JABCKV010000003">
    <property type="protein sequence ID" value="KAG5648407.1"/>
    <property type="molecule type" value="Genomic_DNA"/>
</dbReference>
<keyword evidence="6" id="KW-0697">Rotamase</keyword>
<accession>A0A9P7GD76</accession>
<feature type="region of interest" description="Disordered" evidence="9">
    <location>
        <begin position="1"/>
        <end position="60"/>
    </location>
</feature>
<dbReference type="OrthoDB" id="10264753at2759"/>
<name>A0A9P7GD76_9AGAR</name>
<dbReference type="PRINTS" id="PR00153">
    <property type="entry name" value="CSAPPISMRASE"/>
</dbReference>
<gene>
    <name evidence="11" type="ORF">DXG03_004981</name>
</gene>
<evidence type="ECO:0000313" key="12">
    <source>
        <dbReference type="Proteomes" id="UP000775547"/>
    </source>
</evidence>
<dbReference type="SMART" id="SM00320">
    <property type="entry name" value="WD40"/>
    <property type="match status" value="4"/>
</dbReference>
<evidence type="ECO:0000256" key="5">
    <source>
        <dbReference type="ARBA" id="ARBA00022737"/>
    </source>
</evidence>
<feature type="compositionally biased region" description="Basic and acidic residues" evidence="9">
    <location>
        <begin position="502"/>
        <end position="518"/>
    </location>
</feature>
<dbReference type="InterPro" id="IPR015943">
    <property type="entry name" value="WD40/YVTN_repeat-like_dom_sf"/>
</dbReference>
<feature type="domain" description="PPIase cyclophilin-type" evidence="10">
    <location>
        <begin position="534"/>
        <end position="688"/>
    </location>
</feature>
<comment type="similarity">
    <text evidence="2">Belongs to the cyclophilin-type PPIase family.</text>
</comment>
<reference evidence="11" key="2">
    <citation type="submission" date="2021-10" db="EMBL/GenBank/DDBJ databases">
        <title>Phylogenomics reveals ancestral predisposition of the termite-cultivated fungus Termitomyces towards a domesticated lifestyle.</title>
        <authorList>
            <person name="Auxier B."/>
            <person name="Grum-Grzhimaylo A."/>
            <person name="Cardenas M.E."/>
            <person name="Lodge J.D."/>
            <person name="Laessoe T."/>
            <person name="Pedersen O."/>
            <person name="Smith M.E."/>
            <person name="Kuyper T.W."/>
            <person name="Franco-Molano E.A."/>
            <person name="Baroni T.J."/>
            <person name="Aanen D.K."/>
        </authorList>
    </citation>
    <scope>NUCLEOTIDE SEQUENCE</scope>
    <source>
        <strain evidence="11">AP01</strain>
        <tissue evidence="11">Mycelium</tissue>
    </source>
</reference>
<comment type="catalytic activity">
    <reaction evidence="1">
        <text>[protein]-peptidylproline (omega=180) = [protein]-peptidylproline (omega=0)</text>
        <dbReference type="Rhea" id="RHEA:16237"/>
        <dbReference type="Rhea" id="RHEA-COMP:10747"/>
        <dbReference type="Rhea" id="RHEA-COMP:10748"/>
        <dbReference type="ChEBI" id="CHEBI:83833"/>
        <dbReference type="ChEBI" id="CHEBI:83834"/>
        <dbReference type="EC" id="5.2.1.8"/>
    </reaction>
</comment>
<dbReference type="AlphaFoldDB" id="A0A9P7GD76"/>
<dbReference type="InterPro" id="IPR029000">
    <property type="entry name" value="Cyclophilin-like_dom_sf"/>
</dbReference>
<dbReference type="PANTHER" id="PTHR45625:SF4">
    <property type="entry name" value="PEPTIDYLPROLYL ISOMERASE DOMAIN AND WD REPEAT-CONTAINING PROTEIN 1"/>
    <property type="match status" value="1"/>
</dbReference>
<dbReference type="InterPro" id="IPR044666">
    <property type="entry name" value="Cyclophilin_A-like"/>
</dbReference>
<dbReference type="InterPro" id="IPR020892">
    <property type="entry name" value="Cyclophilin-type_PPIase_CS"/>
</dbReference>
<dbReference type="GO" id="GO:0003755">
    <property type="term" value="F:peptidyl-prolyl cis-trans isomerase activity"/>
    <property type="evidence" value="ECO:0007669"/>
    <property type="project" value="UniProtKB-KW"/>
</dbReference>
<dbReference type="FunFam" id="2.130.10.10:FF:000450">
    <property type="entry name" value="Peptidylprolyl isomerase domain and WD-repeat protein 1"/>
    <property type="match status" value="1"/>
</dbReference>
<dbReference type="InterPro" id="IPR001680">
    <property type="entry name" value="WD40_rpt"/>
</dbReference>
<dbReference type="Pfam" id="PF00160">
    <property type="entry name" value="Pro_isomerase"/>
    <property type="match status" value="1"/>
</dbReference>
<keyword evidence="4 8" id="KW-0853">WD repeat</keyword>
<keyword evidence="5" id="KW-0677">Repeat</keyword>
<dbReference type="PROSITE" id="PS50072">
    <property type="entry name" value="CSA_PPIASE_2"/>
    <property type="match status" value="1"/>
</dbReference>
<evidence type="ECO:0000256" key="1">
    <source>
        <dbReference type="ARBA" id="ARBA00000971"/>
    </source>
</evidence>
<dbReference type="PANTHER" id="PTHR45625">
    <property type="entry name" value="PEPTIDYL-PROLYL CIS-TRANS ISOMERASE-RELATED"/>
    <property type="match status" value="1"/>
</dbReference>
<dbReference type="Proteomes" id="UP000775547">
    <property type="component" value="Unassembled WGS sequence"/>
</dbReference>
<reference evidence="11" key="1">
    <citation type="submission" date="2020-07" db="EMBL/GenBank/DDBJ databases">
        <authorList>
            <person name="Nieuwenhuis M."/>
            <person name="Van De Peppel L.J.J."/>
        </authorList>
    </citation>
    <scope>NUCLEOTIDE SEQUENCE</scope>
    <source>
        <strain evidence="11">AP01</strain>
        <tissue evidence="11">Mycelium</tissue>
    </source>
</reference>
<feature type="repeat" description="WD" evidence="8">
    <location>
        <begin position="126"/>
        <end position="159"/>
    </location>
</feature>
<evidence type="ECO:0000256" key="3">
    <source>
        <dbReference type="ARBA" id="ARBA00013194"/>
    </source>
</evidence>
<dbReference type="CDD" id="cd01927">
    <property type="entry name" value="cyclophilin_WD40"/>
    <property type="match status" value="1"/>
</dbReference>
<dbReference type="GO" id="GO:0006457">
    <property type="term" value="P:protein folding"/>
    <property type="evidence" value="ECO:0007669"/>
    <property type="project" value="InterPro"/>
</dbReference>
<evidence type="ECO:0000256" key="4">
    <source>
        <dbReference type="ARBA" id="ARBA00022574"/>
    </source>
</evidence>
<dbReference type="InterPro" id="IPR002130">
    <property type="entry name" value="Cyclophilin-type_PPIase_dom"/>
</dbReference>
<dbReference type="FunFam" id="2.40.100.10:FF:000003">
    <property type="entry name" value="Peptidylprolyl isomerase domain and WD repeat-containing 1"/>
    <property type="match status" value="1"/>
</dbReference>
<evidence type="ECO:0000256" key="6">
    <source>
        <dbReference type="ARBA" id="ARBA00023110"/>
    </source>
</evidence>
<protein>
    <recommendedName>
        <fullName evidence="3">peptidylprolyl isomerase</fullName>
        <ecNumber evidence="3">5.2.1.8</ecNumber>
    </recommendedName>
</protein>
<keyword evidence="7" id="KW-0413">Isomerase</keyword>
<sequence length="689" mass="76234">MSEPEQDASVLGKRTRVGDGDDSMTIENGGPAAAVVEDDDSDDDVGPMPMPADNGAAKKKRKVLPHERLYLEHLPDTDQYYKSFMHRDAINFSVVTKTDFLITTSVDGHLKLWKKQDEGIEFVKHYRAHLGPVVAVSASADGQLFATVAEDGSAKVFDVINFDMINIIKLGYVPHACCWVHRRGQAQGLLAVSATPPHSTSRFAHKVLNRSDSKSGTIRIYDGRGGDGPLETIEALHRFPVHIITYSDRYDTVISADEGGFVEYWQPVEPFALPKNVSGLWSYKSETDLYEFKKSKSTPTCITLSPDSSSFVTHSLPDRQIRVFNFLTGKLARKYDESLEAIQEMQQAGTAAYKVEDMEFGRRLAVERELELPGPDGHTPGRWSNAIWDESGAFILYPSLLGIKGELVKSFVGKIALTITEVLNVVTNRVVRVLGKDETVRFLNLSLYQGAPSKKGLTTMAMAASANPILANKGQRDPTLFCTGYKRGRFYLFTRSEPEDNKLGERDVFNERPTRDEQNVAATAPSARTGPSPVADSATIHTTLGDIHLRLFPAQAPKAVENFVGHARSGYFEGVIFHRVIPKFMIQTGDPLGDGTGGTSIWGKEFEDEFSDDLKHDRPYTLSMANAGPGTNGSQFFITTNATPWLDRKHTIFGRVISGLEVVHTIENVKVNKTDKPYEDIKIISIDID</sequence>
<dbReference type="PROSITE" id="PS50082">
    <property type="entry name" value="WD_REPEATS_2"/>
    <property type="match status" value="1"/>
</dbReference>
<evidence type="ECO:0000256" key="9">
    <source>
        <dbReference type="SAM" id="MobiDB-lite"/>
    </source>
</evidence>
<dbReference type="GO" id="GO:0005634">
    <property type="term" value="C:nucleus"/>
    <property type="evidence" value="ECO:0007669"/>
    <property type="project" value="UniProtKB-ARBA"/>
</dbReference>
<evidence type="ECO:0000256" key="8">
    <source>
        <dbReference type="PROSITE-ProRule" id="PRU00221"/>
    </source>
</evidence>
<dbReference type="Pfam" id="PF00400">
    <property type="entry name" value="WD40"/>
    <property type="match status" value="1"/>
</dbReference>
<dbReference type="InterPro" id="IPR036322">
    <property type="entry name" value="WD40_repeat_dom_sf"/>
</dbReference>
<keyword evidence="12" id="KW-1185">Reference proteome</keyword>
<evidence type="ECO:0000313" key="11">
    <source>
        <dbReference type="EMBL" id="KAG5648407.1"/>
    </source>
</evidence>
<dbReference type="EC" id="5.2.1.8" evidence="3"/>
<dbReference type="Gene3D" id="2.40.100.10">
    <property type="entry name" value="Cyclophilin-like"/>
    <property type="match status" value="1"/>
</dbReference>
<comment type="caution">
    <text evidence="11">The sequence shown here is derived from an EMBL/GenBank/DDBJ whole genome shotgun (WGS) entry which is preliminary data.</text>
</comment>
<proteinExistence type="inferred from homology"/>
<evidence type="ECO:0000259" key="10">
    <source>
        <dbReference type="PROSITE" id="PS50072"/>
    </source>
</evidence>